<dbReference type="Pfam" id="PF00665">
    <property type="entry name" value="rve"/>
    <property type="match status" value="1"/>
</dbReference>
<dbReference type="InterPro" id="IPR012337">
    <property type="entry name" value="RNaseH-like_sf"/>
</dbReference>
<feature type="domain" description="Integrase catalytic" evidence="1">
    <location>
        <begin position="1"/>
        <end position="149"/>
    </location>
</feature>
<name>A0A9D2XM12_NOTFU</name>
<evidence type="ECO:0000313" key="2">
    <source>
        <dbReference type="EMBL" id="KAF7204208.1"/>
    </source>
</evidence>
<dbReference type="GO" id="GO:0015074">
    <property type="term" value="P:DNA integration"/>
    <property type="evidence" value="ECO:0007669"/>
    <property type="project" value="InterPro"/>
</dbReference>
<dbReference type="EMBL" id="JAAVVJ010000016">
    <property type="protein sequence ID" value="KAF7204208.1"/>
    <property type="molecule type" value="Genomic_DNA"/>
</dbReference>
<dbReference type="InterPro" id="IPR036397">
    <property type="entry name" value="RNaseH_sf"/>
</dbReference>
<dbReference type="PANTHER" id="PTHR37984:SF15">
    <property type="entry name" value="INTEGRASE CATALYTIC DOMAIN-CONTAINING PROTEIN"/>
    <property type="match status" value="1"/>
</dbReference>
<comment type="caution">
    <text evidence="2">The sequence shown here is derived from an EMBL/GenBank/DDBJ whole genome shotgun (WGS) entry which is preliminary data.</text>
</comment>
<dbReference type="InterPro" id="IPR001584">
    <property type="entry name" value="Integrase_cat-core"/>
</dbReference>
<evidence type="ECO:0000259" key="1">
    <source>
        <dbReference type="PROSITE" id="PS50994"/>
    </source>
</evidence>
<accession>A0A9D2XM12</accession>
<reference evidence="2" key="1">
    <citation type="submission" date="2020-03" db="EMBL/GenBank/DDBJ databases">
        <title>Intra-Species Differences in Population Size shape Life History and Genome Evolution.</title>
        <authorList>
            <person name="Willemsen D."/>
            <person name="Cui R."/>
            <person name="Valenzano D.R."/>
        </authorList>
    </citation>
    <scope>NUCLEOTIDE SEQUENCE</scope>
    <source>
        <strain evidence="2">GRZ</strain>
        <tissue evidence="2">Whole</tissue>
    </source>
</reference>
<proteinExistence type="predicted"/>
<sequence>RLEMKLTDSNGFTTILTIVDRFSKACHLVPLKSLPSSADTAQLLVKHVLHLHGIPEEILSDRGPQFVSRVWKEFAEALGAKVALNSGHHPQTNGQCERMNQELGAMLHCVCSSHPSSWSTHLPWVEYAHNSHISSATGQSPFESSLGFSTSLFPQQTSVSSVPQFLRGASRAWASTRAALDRTALRKKQLADRRRRPAPVYTPGQRVWLSSKDIPLKASSRKLSPHFIGPFKVWDVPSPTMNVYVLNTLKLNVILFKCLCVTVQVTVKMYKRGSHSWLGKSLNATATIPSNTIVMFRINGEEFDAKIPANTIHSITLSI</sequence>
<dbReference type="Proteomes" id="UP000822369">
    <property type="component" value="Chromosome 16"/>
</dbReference>
<protein>
    <submittedName>
        <fullName evidence="2">Transcript variant X2</fullName>
    </submittedName>
</protein>
<dbReference type="PROSITE" id="PS50994">
    <property type="entry name" value="INTEGRASE"/>
    <property type="match status" value="1"/>
</dbReference>
<dbReference type="GO" id="GO:0003676">
    <property type="term" value="F:nucleic acid binding"/>
    <property type="evidence" value="ECO:0007669"/>
    <property type="project" value="InterPro"/>
</dbReference>
<organism evidence="2 3">
    <name type="scientific">Nothobranchius furzeri</name>
    <name type="common">Turquoise killifish</name>
    <dbReference type="NCBI Taxonomy" id="105023"/>
    <lineage>
        <taxon>Eukaryota</taxon>
        <taxon>Metazoa</taxon>
        <taxon>Chordata</taxon>
        <taxon>Craniata</taxon>
        <taxon>Vertebrata</taxon>
        <taxon>Euteleostomi</taxon>
        <taxon>Actinopterygii</taxon>
        <taxon>Neopterygii</taxon>
        <taxon>Teleostei</taxon>
        <taxon>Neoteleostei</taxon>
        <taxon>Acanthomorphata</taxon>
        <taxon>Ovalentaria</taxon>
        <taxon>Atherinomorphae</taxon>
        <taxon>Cyprinodontiformes</taxon>
        <taxon>Nothobranchiidae</taxon>
        <taxon>Nothobranchius</taxon>
    </lineage>
</organism>
<feature type="non-terminal residue" evidence="2">
    <location>
        <position position="319"/>
    </location>
</feature>
<dbReference type="PANTHER" id="PTHR37984">
    <property type="entry name" value="PROTEIN CBG26694"/>
    <property type="match status" value="1"/>
</dbReference>
<dbReference type="SUPFAM" id="SSF53098">
    <property type="entry name" value="Ribonuclease H-like"/>
    <property type="match status" value="1"/>
</dbReference>
<dbReference type="InterPro" id="IPR050951">
    <property type="entry name" value="Retrovirus_Pol_polyprotein"/>
</dbReference>
<evidence type="ECO:0000313" key="3">
    <source>
        <dbReference type="Proteomes" id="UP000822369"/>
    </source>
</evidence>
<dbReference type="Gene3D" id="3.30.420.10">
    <property type="entry name" value="Ribonuclease H-like superfamily/Ribonuclease H"/>
    <property type="match status" value="1"/>
</dbReference>
<gene>
    <name evidence="2" type="ORF">G4P62_011956</name>
</gene>
<dbReference type="AlphaFoldDB" id="A0A9D2XM12"/>